<sequence length="129" mass="14610">MREVHSAEYPGVTHFRGTSLKSSLKYGQLKSIYFLTRDFGKGTIHQLKEVASRKTIPKKYVSGLYAASCSKTNVTLNILSTSARCQTAKHPAMRLFSIWEAKPQLWAHYQRPVREVPQRPPPILSGHDV</sequence>
<reference evidence="1 2" key="1">
    <citation type="submission" date="2021-06" db="EMBL/GenBank/DDBJ databases">
        <title>Caerostris extrusa draft genome.</title>
        <authorList>
            <person name="Kono N."/>
            <person name="Arakawa K."/>
        </authorList>
    </citation>
    <scope>NUCLEOTIDE SEQUENCE [LARGE SCALE GENOMIC DNA]</scope>
</reference>
<dbReference type="AlphaFoldDB" id="A0AAV4X380"/>
<proteinExistence type="predicted"/>
<evidence type="ECO:0000313" key="2">
    <source>
        <dbReference type="Proteomes" id="UP001054945"/>
    </source>
</evidence>
<organism evidence="1 2">
    <name type="scientific">Caerostris extrusa</name>
    <name type="common">Bark spider</name>
    <name type="synonym">Caerostris bankana</name>
    <dbReference type="NCBI Taxonomy" id="172846"/>
    <lineage>
        <taxon>Eukaryota</taxon>
        <taxon>Metazoa</taxon>
        <taxon>Ecdysozoa</taxon>
        <taxon>Arthropoda</taxon>
        <taxon>Chelicerata</taxon>
        <taxon>Arachnida</taxon>
        <taxon>Araneae</taxon>
        <taxon>Araneomorphae</taxon>
        <taxon>Entelegynae</taxon>
        <taxon>Araneoidea</taxon>
        <taxon>Araneidae</taxon>
        <taxon>Caerostris</taxon>
    </lineage>
</organism>
<protein>
    <submittedName>
        <fullName evidence="1">Uncharacterized protein</fullName>
    </submittedName>
</protein>
<comment type="caution">
    <text evidence="1">The sequence shown here is derived from an EMBL/GenBank/DDBJ whole genome shotgun (WGS) entry which is preliminary data.</text>
</comment>
<keyword evidence="2" id="KW-1185">Reference proteome</keyword>
<accession>A0AAV4X380</accession>
<dbReference type="Proteomes" id="UP001054945">
    <property type="component" value="Unassembled WGS sequence"/>
</dbReference>
<evidence type="ECO:0000313" key="1">
    <source>
        <dbReference type="EMBL" id="GIY88471.1"/>
    </source>
</evidence>
<gene>
    <name evidence="1" type="ORF">CEXT_639331</name>
</gene>
<dbReference type="EMBL" id="BPLR01017069">
    <property type="protein sequence ID" value="GIY88471.1"/>
    <property type="molecule type" value="Genomic_DNA"/>
</dbReference>
<name>A0AAV4X380_CAEEX</name>